<proteinExistence type="predicted"/>
<protein>
    <submittedName>
        <fullName evidence="1">Uncharacterized protein</fullName>
    </submittedName>
</protein>
<reference evidence="1" key="1">
    <citation type="journal article" date="2015" name="Nature">
        <title>Complex archaea that bridge the gap between prokaryotes and eukaryotes.</title>
        <authorList>
            <person name="Spang A."/>
            <person name="Saw J.H."/>
            <person name="Jorgensen S.L."/>
            <person name="Zaremba-Niedzwiedzka K."/>
            <person name="Martijn J."/>
            <person name="Lind A.E."/>
            <person name="van Eijk R."/>
            <person name="Schleper C."/>
            <person name="Guy L."/>
            <person name="Ettema T.J."/>
        </authorList>
    </citation>
    <scope>NUCLEOTIDE SEQUENCE</scope>
</reference>
<name>A0A0F8YV93_9ZZZZ</name>
<gene>
    <name evidence="1" type="ORF">LCGC14_3048870</name>
</gene>
<organism evidence="1">
    <name type="scientific">marine sediment metagenome</name>
    <dbReference type="NCBI Taxonomy" id="412755"/>
    <lineage>
        <taxon>unclassified sequences</taxon>
        <taxon>metagenomes</taxon>
        <taxon>ecological metagenomes</taxon>
    </lineage>
</organism>
<comment type="caution">
    <text evidence="1">The sequence shown here is derived from an EMBL/GenBank/DDBJ whole genome shotgun (WGS) entry which is preliminary data.</text>
</comment>
<dbReference type="AlphaFoldDB" id="A0A0F8YV93"/>
<sequence>MRPESSKEFEVVGSSEADKLMRQNLAQFLNNVTFDDVYCKVVREVQGNFERINMFNLLKEVRSNSILRIKNNKKKR</sequence>
<accession>A0A0F8YV93</accession>
<evidence type="ECO:0000313" key="1">
    <source>
        <dbReference type="EMBL" id="KKK57994.1"/>
    </source>
</evidence>
<dbReference type="EMBL" id="LAZR01064198">
    <property type="protein sequence ID" value="KKK57994.1"/>
    <property type="molecule type" value="Genomic_DNA"/>
</dbReference>